<gene>
    <name evidence="3" type="ORF">J4573_27665</name>
</gene>
<dbReference type="RefSeq" id="WP_208258777.1">
    <property type="nucleotide sequence ID" value="NZ_JAGEOJ010000011.1"/>
</dbReference>
<keyword evidence="4" id="KW-1185">Reference proteome</keyword>
<evidence type="ECO:0000313" key="3">
    <source>
        <dbReference type="EMBL" id="MBO2450903.1"/>
    </source>
</evidence>
<dbReference type="InterPro" id="IPR019692">
    <property type="entry name" value="CFP-6_PH"/>
</dbReference>
<accession>A0A939PIW8</accession>
<dbReference type="Proteomes" id="UP000669179">
    <property type="component" value="Unassembled WGS sequence"/>
</dbReference>
<dbReference type="EMBL" id="JAGEOJ010000011">
    <property type="protein sequence ID" value="MBO2450903.1"/>
    <property type="molecule type" value="Genomic_DNA"/>
</dbReference>
<comment type="caution">
    <text evidence="3">The sequence shown here is derived from an EMBL/GenBank/DDBJ whole genome shotgun (WGS) entry which is preliminary data.</text>
</comment>
<evidence type="ECO:0000313" key="4">
    <source>
        <dbReference type="Proteomes" id="UP000669179"/>
    </source>
</evidence>
<protein>
    <submittedName>
        <fullName evidence="3">PH domain-containing protein</fullName>
    </submittedName>
</protein>
<keyword evidence="1" id="KW-0472">Membrane</keyword>
<sequence>MERRTVRCYRYLLVMTALVVFLGVVIGLLVRALVQGLSYLEALGAVILLAVLGLGLVMAVAALRSRVIVDAKGVTIVGALRRWRYAWEDVTEISLHASLRYWEVYLRTADAERRVFFYPVGVFAPAAGGERFSTPPPHTPPGLATLYARLTELRG</sequence>
<feature type="transmembrane region" description="Helical" evidence="1">
    <location>
        <begin position="12"/>
        <end position="30"/>
    </location>
</feature>
<feature type="transmembrane region" description="Helical" evidence="1">
    <location>
        <begin position="42"/>
        <end position="63"/>
    </location>
</feature>
<evidence type="ECO:0000256" key="1">
    <source>
        <dbReference type="SAM" id="Phobius"/>
    </source>
</evidence>
<feature type="domain" description="Low molecular weight protein antigen 6 PH" evidence="2">
    <location>
        <begin position="64"/>
        <end position="115"/>
    </location>
</feature>
<keyword evidence="1" id="KW-1133">Transmembrane helix</keyword>
<evidence type="ECO:0000259" key="2">
    <source>
        <dbReference type="Pfam" id="PF10756"/>
    </source>
</evidence>
<organism evidence="3 4">
    <name type="scientific">Actinomadura barringtoniae</name>
    <dbReference type="NCBI Taxonomy" id="1427535"/>
    <lineage>
        <taxon>Bacteria</taxon>
        <taxon>Bacillati</taxon>
        <taxon>Actinomycetota</taxon>
        <taxon>Actinomycetes</taxon>
        <taxon>Streptosporangiales</taxon>
        <taxon>Thermomonosporaceae</taxon>
        <taxon>Actinomadura</taxon>
    </lineage>
</organism>
<reference evidence="3" key="1">
    <citation type="submission" date="2021-03" db="EMBL/GenBank/DDBJ databases">
        <authorList>
            <person name="Kanchanasin P."/>
            <person name="Saeng-In P."/>
            <person name="Phongsopitanun W."/>
            <person name="Yuki M."/>
            <person name="Kudo T."/>
            <person name="Ohkuma M."/>
            <person name="Tanasupawat S."/>
        </authorList>
    </citation>
    <scope>NUCLEOTIDE SEQUENCE</scope>
    <source>
        <strain evidence="3">GKU 128</strain>
    </source>
</reference>
<dbReference type="AlphaFoldDB" id="A0A939PIW8"/>
<proteinExistence type="predicted"/>
<name>A0A939PIW8_9ACTN</name>
<dbReference type="Pfam" id="PF10756">
    <property type="entry name" value="bPH_6"/>
    <property type="match status" value="1"/>
</dbReference>
<keyword evidence="1" id="KW-0812">Transmembrane</keyword>